<proteinExistence type="predicted"/>
<accession>A0AAU9TIK9</accession>
<name>A0AAU9TIK9_EUPED</name>
<dbReference type="EMBL" id="CAKOGL010000005">
    <property type="protein sequence ID" value="CAH2086935.1"/>
    <property type="molecule type" value="Genomic_DNA"/>
</dbReference>
<sequence>MSRDQFQKPYKQRFKGVETFLRRVAFNLGNTASQTEVKIISCIPIDVTDLQQKIINLEKQLHEARQQGVAVDEKVTNTAKDKPSAVVNTALYGSTFAKPSSTISYCSNKPIGTIKSGQVATCCGSFSSRAKKSNVSFVFPALSAPDTKNSCDFNPRKGFSYDNAATIERCKNIFRKRKRKNDNRGNNKMKTHLVYYAQTNSPFNMKDVPLKYNEILSSNDKLCMSHLNNVIRRQYDPNEVVEEFSDTSNLSRPICRDVDNKCKHLNHYESDICSCCHGKFQNIDNYMTKTNYDLILTKLHNSLDNTKTYYDSNHYDIIPVKENNNKIMKYNLEHKKDKANFEIKCWPEPLRTKQRYHPFIVNYHSETLAKRHPNKRLQPTIIQEKIKSQKINISRNKIKKPEQTTGSGTSKSCYIDYSDIYPKQDPQQPKSRKSDVVKTILRKNESVETDEPVTKLEVSNQSTQLELIEDCREVTLNQIKTILQSVLEEVKTNAKLNNGDEIVKKDAVVQKGESQNSMPGDSTLLHSYTYNNSYNADPYLPSCSKQIPQYFISNVPCQPFKCLQNFPVFIQPTSGRHLCTCYYRKSSCKPHNKLGTTAATNTDNKIDMSSSKETEKLIKEIYKSMALNMDFPTKDSSTSEYNDLQSDKISTNTMDDKNKETTNKRNDKVEIMVSPIQSIMNHNKLGCTLPNGQSGDTKQAIKPLFVKAESTGNINKDRLELHSIRSSGTIAEDEEVMEELSDESDSDDTVILEEELEQHQKPNKGFFSRMFKSVKLFKKKKQTRDEKDASDSDDYETIYSEKSVKVSPRSYNEAKYYTKSRKYDLNDKNRAIRSPYLEQEYRRHWNERLTFREQESKCTSERPVSRHSSINRAKPVYWNNYEARSAIVNHELPNHLTVMNPPKRVKQNNLQKNESVKKFNHRGLGWLKKHKFGINCGEQWKKFILEN</sequence>
<comment type="caution">
    <text evidence="1">The sequence shown here is derived from an EMBL/GenBank/DDBJ whole genome shotgun (WGS) entry which is preliminary data.</text>
</comment>
<evidence type="ECO:0000313" key="1">
    <source>
        <dbReference type="EMBL" id="CAH2086935.1"/>
    </source>
</evidence>
<organism evidence="1 2">
    <name type="scientific">Euphydryas editha</name>
    <name type="common">Edith's checkerspot</name>
    <dbReference type="NCBI Taxonomy" id="104508"/>
    <lineage>
        <taxon>Eukaryota</taxon>
        <taxon>Metazoa</taxon>
        <taxon>Ecdysozoa</taxon>
        <taxon>Arthropoda</taxon>
        <taxon>Hexapoda</taxon>
        <taxon>Insecta</taxon>
        <taxon>Pterygota</taxon>
        <taxon>Neoptera</taxon>
        <taxon>Endopterygota</taxon>
        <taxon>Lepidoptera</taxon>
        <taxon>Glossata</taxon>
        <taxon>Ditrysia</taxon>
        <taxon>Papilionoidea</taxon>
        <taxon>Nymphalidae</taxon>
        <taxon>Nymphalinae</taxon>
        <taxon>Euphydryas</taxon>
    </lineage>
</organism>
<dbReference type="AlphaFoldDB" id="A0AAU9TIK9"/>
<protein>
    <submittedName>
        <fullName evidence="1">Uncharacterized protein</fullName>
    </submittedName>
</protein>
<gene>
    <name evidence="1" type="ORF">EEDITHA_LOCUS3250</name>
</gene>
<evidence type="ECO:0000313" key="2">
    <source>
        <dbReference type="Proteomes" id="UP001153954"/>
    </source>
</evidence>
<keyword evidence="2" id="KW-1185">Reference proteome</keyword>
<reference evidence="1" key="1">
    <citation type="submission" date="2022-03" db="EMBL/GenBank/DDBJ databases">
        <authorList>
            <person name="Tunstrom K."/>
        </authorList>
    </citation>
    <scope>NUCLEOTIDE SEQUENCE</scope>
</reference>
<dbReference type="Proteomes" id="UP001153954">
    <property type="component" value="Unassembled WGS sequence"/>
</dbReference>